<proteinExistence type="predicted"/>
<gene>
    <name evidence="1" type="ORF">NC653_028612</name>
</gene>
<comment type="caution">
    <text evidence="1">The sequence shown here is derived from an EMBL/GenBank/DDBJ whole genome shotgun (WGS) entry which is preliminary data.</text>
</comment>
<name>A0AAD6Q2G3_9ROSI</name>
<dbReference type="AlphaFoldDB" id="A0AAD6Q2G3"/>
<accession>A0AAD6Q2G3</accession>
<sequence>MMVWLLNIFGGRLIRNRRYGWTPSKFLLWCPVYEFCSNLKQMLP</sequence>
<reference evidence="1" key="1">
    <citation type="journal article" date="2023" name="Mol. Ecol. Resour.">
        <title>Chromosome-level genome assembly of a triploid poplar Populus alba 'Berolinensis'.</title>
        <authorList>
            <person name="Chen S."/>
            <person name="Yu Y."/>
            <person name="Wang X."/>
            <person name="Wang S."/>
            <person name="Zhang T."/>
            <person name="Zhou Y."/>
            <person name="He R."/>
            <person name="Meng N."/>
            <person name="Wang Y."/>
            <person name="Liu W."/>
            <person name="Liu Z."/>
            <person name="Liu J."/>
            <person name="Guo Q."/>
            <person name="Huang H."/>
            <person name="Sederoff R.R."/>
            <person name="Wang G."/>
            <person name="Qu G."/>
            <person name="Chen S."/>
        </authorList>
    </citation>
    <scope>NUCLEOTIDE SEQUENCE</scope>
    <source>
        <strain evidence="1">SC-2020</strain>
    </source>
</reference>
<dbReference type="EMBL" id="JAQIZT010000012">
    <property type="protein sequence ID" value="KAJ6976522.1"/>
    <property type="molecule type" value="Genomic_DNA"/>
</dbReference>
<protein>
    <submittedName>
        <fullName evidence="1">Uncharacterized protein</fullName>
    </submittedName>
</protein>
<evidence type="ECO:0000313" key="2">
    <source>
        <dbReference type="Proteomes" id="UP001164929"/>
    </source>
</evidence>
<organism evidence="1 2">
    <name type="scientific">Populus alba x Populus x berolinensis</name>
    <dbReference type="NCBI Taxonomy" id="444605"/>
    <lineage>
        <taxon>Eukaryota</taxon>
        <taxon>Viridiplantae</taxon>
        <taxon>Streptophyta</taxon>
        <taxon>Embryophyta</taxon>
        <taxon>Tracheophyta</taxon>
        <taxon>Spermatophyta</taxon>
        <taxon>Magnoliopsida</taxon>
        <taxon>eudicotyledons</taxon>
        <taxon>Gunneridae</taxon>
        <taxon>Pentapetalae</taxon>
        <taxon>rosids</taxon>
        <taxon>fabids</taxon>
        <taxon>Malpighiales</taxon>
        <taxon>Salicaceae</taxon>
        <taxon>Saliceae</taxon>
        <taxon>Populus</taxon>
    </lineage>
</organism>
<evidence type="ECO:0000313" key="1">
    <source>
        <dbReference type="EMBL" id="KAJ6976522.1"/>
    </source>
</evidence>
<dbReference type="Proteomes" id="UP001164929">
    <property type="component" value="Chromosome 12"/>
</dbReference>
<keyword evidence="2" id="KW-1185">Reference proteome</keyword>